<keyword evidence="7" id="KW-0464">Manganese</keyword>
<dbReference type="Proteomes" id="UP000501603">
    <property type="component" value="Segment"/>
</dbReference>
<keyword evidence="4" id="KW-0479">Metal-binding</keyword>
<dbReference type="EC" id="6.5.1.8" evidence="2"/>
<reference evidence="9 10" key="1">
    <citation type="submission" date="2020-04" db="EMBL/GenBank/DDBJ databases">
        <authorList>
            <person name="Davenport L."/>
            <person name="Mcconahy L."/>
            <person name="Chen A."/>
            <person name="Cottrell A."/>
            <person name="Drouin R."/>
            <person name="Erdman M."/>
            <person name="Goranson S."/>
            <person name="Harrington A."/>
            <person name="Hecht A."/>
            <person name="Ramos M."/>
            <person name="Schutt J."/>
            <person name="Hayes S.G."/>
            <person name="Haydock J."/>
            <person name="Ettinger A.-S.H."/>
            <person name="Anders K.R."/>
            <person name="Garlena R.A."/>
            <person name="Russell D.A."/>
            <person name="Pope W.H."/>
            <person name="Jacobs-Sera D."/>
            <person name="Hatfull G.F."/>
        </authorList>
    </citation>
    <scope>NUCLEOTIDE SEQUENCE [LARGE SCALE GENOMIC DNA]</scope>
</reference>
<dbReference type="InterPro" id="IPR052915">
    <property type="entry name" value="RtcB-like"/>
</dbReference>
<evidence type="ECO:0000256" key="7">
    <source>
        <dbReference type="ARBA" id="ARBA00023211"/>
    </source>
</evidence>
<dbReference type="GO" id="GO:0042245">
    <property type="term" value="P:RNA repair"/>
    <property type="evidence" value="ECO:0007669"/>
    <property type="project" value="TreeGrafter"/>
</dbReference>
<dbReference type="SUPFAM" id="SSF103365">
    <property type="entry name" value="Hypothetical protein PH1602"/>
    <property type="match status" value="1"/>
</dbReference>
<dbReference type="InterPro" id="IPR001233">
    <property type="entry name" value="RtcB"/>
</dbReference>
<dbReference type="GO" id="GO:0030145">
    <property type="term" value="F:manganese ion binding"/>
    <property type="evidence" value="ECO:0007669"/>
    <property type="project" value="TreeGrafter"/>
</dbReference>
<keyword evidence="10" id="KW-1185">Reference proteome</keyword>
<dbReference type="PANTHER" id="PTHR43749">
    <property type="entry name" value="RNA-SPLICING LIGASE RTCB"/>
    <property type="match status" value="1"/>
</dbReference>
<dbReference type="EMBL" id="MT310860">
    <property type="protein sequence ID" value="QJD50488.1"/>
    <property type="molecule type" value="Genomic_DNA"/>
</dbReference>
<keyword evidence="3 9" id="KW-0436">Ligase</keyword>
<evidence type="ECO:0000256" key="6">
    <source>
        <dbReference type="ARBA" id="ARBA00023134"/>
    </source>
</evidence>
<evidence type="ECO:0000256" key="8">
    <source>
        <dbReference type="ARBA" id="ARBA00047746"/>
    </source>
</evidence>
<proteinExistence type="predicted"/>
<name>A0A6M3SZA7_9CAUD</name>
<organism evidence="9 10">
    <name type="scientific">Mycobacterium phage Chris</name>
    <dbReference type="NCBI Taxonomy" id="2725626"/>
    <lineage>
        <taxon>Viruses</taxon>
        <taxon>Duplodnaviria</taxon>
        <taxon>Heunggongvirae</taxon>
        <taxon>Uroviricota</taxon>
        <taxon>Caudoviricetes</taxon>
        <taxon>Weiservirinae</taxon>
        <taxon>Anayavirus</taxon>
        <taxon>Anayavirus chris</taxon>
    </lineage>
</organism>
<comment type="cofactor">
    <cofactor evidence="1">
        <name>Mn(2+)</name>
        <dbReference type="ChEBI" id="CHEBI:29035"/>
    </cofactor>
</comment>
<dbReference type="GO" id="GO:0006396">
    <property type="term" value="P:RNA processing"/>
    <property type="evidence" value="ECO:0007669"/>
    <property type="project" value="InterPro"/>
</dbReference>
<evidence type="ECO:0000313" key="10">
    <source>
        <dbReference type="Proteomes" id="UP000501603"/>
    </source>
</evidence>
<evidence type="ECO:0000313" key="9">
    <source>
        <dbReference type="EMBL" id="QJD50488.1"/>
    </source>
</evidence>
<keyword evidence="5" id="KW-0547">Nucleotide-binding</keyword>
<evidence type="ECO:0000256" key="2">
    <source>
        <dbReference type="ARBA" id="ARBA00012726"/>
    </source>
</evidence>
<dbReference type="KEGG" id="vg:60324437"/>
<dbReference type="RefSeq" id="YP_009952974.1">
    <property type="nucleotide sequence ID" value="NC_051617.1"/>
</dbReference>
<dbReference type="GeneID" id="60324437"/>
<sequence>MTPTQVSDRLINFASEVDDETLAQARQLAEMPFVYPHVALMPDAHVGKGSSVGTVIPTDGAVIPAAVGVDIGCGMIAARTVFTADDLDGRDLAKLRRIIEWAIPMSAGGYNQTRELDRFEFTEKRLRALEFRQRVRNIDLSHSPKWREQLGTLGGGNHFIELCLDHLDRVWLFLHSGSRGVGNKIAQKHIKIAQQVCADDGVDLPSKDLAYLTEGTDEFDQYITELRWAQQFALSNRAEMMDRFARVFAQWMGGVHPLTMVVETINTHHNYTEREVHGGREVWLTRKGAIDANVGVRGLIPGSMGTSSYVVTGKGNPDGLCSAPHGAGRRFSRTKARKLFTLDDLADRMTGIEYRHGEAWVDEIPDAYKPIDVVMADAESLVSVDAQLRQVLNVKGE</sequence>
<evidence type="ECO:0000256" key="5">
    <source>
        <dbReference type="ARBA" id="ARBA00022741"/>
    </source>
</evidence>
<dbReference type="GO" id="GO:0170057">
    <property type="term" value="F:RNA ligase (GTP) activity"/>
    <property type="evidence" value="ECO:0007669"/>
    <property type="project" value="UniProtKB-EC"/>
</dbReference>
<dbReference type="GO" id="GO:0005525">
    <property type="term" value="F:GTP binding"/>
    <property type="evidence" value="ECO:0007669"/>
    <property type="project" value="UniProtKB-KW"/>
</dbReference>
<accession>A0A6M3SZA7</accession>
<comment type="catalytic activity">
    <reaction evidence="8">
        <text>a 3'-end 3'-phospho-ribonucleotide-RNA + a 5'-end dephospho-ribonucleoside-RNA + GTP = a ribonucleotidyl-ribonucleotide-RNA + GMP + diphosphate</text>
        <dbReference type="Rhea" id="RHEA:68076"/>
        <dbReference type="Rhea" id="RHEA-COMP:10463"/>
        <dbReference type="Rhea" id="RHEA-COMP:13936"/>
        <dbReference type="Rhea" id="RHEA-COMP:17355"/>
        <dbReference type="ChEBI" id="CHEBI:33019"/>
        <dbReference type="ChEBI" id="CHEBI:37565"/>
        <dbReference type="ChEBI" id="CHEBI:58115"/>
        <dbReference type="ChEBI" id="CHEBI:83062"/>
        <dbReference type="ChEBI" id="CHEBI:138284"/>
        <dbReference type="ChEBI" id="CHEBI:173118"/>
        <dbReference type="EC" id="6.5.1.8"/>
    </reaction>
</comment>
<evidence type="ECO:0000256" key="4">
    <source>
        <dbReference type="ARBA" id="ARBA00022723"/>
    </source>
</evidence>
<dbReference type="InterPro" id="IPR036025">
    <property type="entry name" value="RtcB-like_sf"/>
</dbReference>
<evidence type="ECO:0000256" key="1">
    <source>
        <dbReference type="ARBA" id="ARBA00001936"/>
    </source>
</evidence>
<protein>
    <recommendedName>
        <fullName evidence="2">3'-phosphate/5'-hydroxy nucleic acid ligase</fullName>
        <ecNumber evidence="2">6.5.1.8</ecNumber>
    </recommendedName>
</protein>
<dbReference type="Pfam" id="PF01139">
    <property type="entry name" value="RtcB"/>
    <property type="match status" value="1"/>
</dbReference>
<dbReference type="GO" id="GO:0006281">
    <property type="term" value="P:DNA repair"/>
    <property type="evidence" value="ECO:0007669"/>
    <property type="project" value="TreeGrafter"/>
</dbReference>
<dbReference type="Gene3D" id="3.90.1860.10">
    <property type="entry name" value="tRNA-splicing ligase RtcB"/>
    <property type="match status" value="1"/>
</dbReference>
<evidence type="ECO:0000256" key="3">
    <source>
        <dbReference type="ARBA" id="ARBA00022598"/>
    </source>
</evidence>
<keyword evidence="6" id="KW-0342">GTP-binding</keyword>
<dbReference type="GO" id="GO:0003909">
    <property type="term" value="F:DNA ligase activity"/>
    <property type="evidence" value="ECO:0007669"/>
    <property type="project" value="TreeGrafter"/>
</dbReference>
<gene>
    <name evidence="9" type="primary">86</name>
    <name evidence="9" type="ORF">SEA_CHRIS_86</name>
</gene>
<dbReference type="PANTHER" id="PTHR43749:SF2">
    <property type="entry name" value="RNA-SPLICING LIGASE RTCB"/>
    <property type="match status" value="1"/>
</dbReference>